<evidence type="ECO:0000313" key="1">
    <source>
        <dbReference type="EMBL" id="TDU71086.1"/>
    </source>
</evidence>
<protein>
    <submittedName>
        <fullName evidence="1">Uncharacterized protein DUF72</fullName>
    </submittedName>
</protein>
<accession>A0A4R7S0V5</accession>
<dbReference type="InterPro" id="IPR002763">
    <property type="entry name" value="DUF72"/>
</dbReference>
<dbReference type="PANTHER" id="PTHR30348">
    <property type="entry name" value="UNCHARACTERIZED PROTEIN YECE"/>
    <property type="match status" value="1"/>
</dbReference>
<name>A0A4R7S0V5_9BACT</name>
<dbReference type="AlphaFoldDB" id="A0A4R7S0V5"/>
<sequence>MLTPSGSPFPVASLKAALAALAGSNVYVGTSSWKYPGWAGLLYDEQRYIYRGKWAKSRFERDCLEEYAEVFKTVSVDAGYYQFPSPQYIAGLCGQVPDGFKFSFKVTDEITARTFPNLPRYGDRGGQANPHFLNADLFQKAFLASCEPYRDKMGVLMFEFSHFHPRDFQRGRDFVDMLDAFLGQLPKGWQYGVEVRNKSLLHPEYFAMLRSHGVTHVLNNWTHMPSVAEQLQLAGSLTCDDFTAARFLLKPGRTFEQAVEAFKPYNATKDIYEEARQAAATLIEMRRQDNLRRITKPSFLFINNRLEGNALLTILAVMQMLKVMVTTASQQAGNTAGPAS</sequence>
<keyword evidence="2" id="KW-1185">Reference proteome</keyword>
<evidence type="ECO:0000313" key="2">
    <source>
        <dbReference type="Proteomes" id="UP000295662"/>
    </source>
</evidence>
<dbReference type="RefSeq" id="WP_166647182.1">
    <property type="nucleotide sequence ID" value="NZ_SOCA01000003.1"/>
</dbReference>
<comment type="caution">
    <text evidence="1">The sequence shown here is derived from an EMBL/GenBank/DDBJ whole genome shotgun (WGS) entry which is preliminary data.</text>
</comment>
<dbReference type="Proteomes" id="UP000295662">
    <property type="component" value="Unassembled WGS sequence"/>
</dbReference>
<gene>
    <name evidence="1" type="ORF">EI77_02204</name>
</gene>
<dbReference type="InterPro" id="IPR036520">
    <property type="entry name" value="UPF0759_sf"/>
</dbReference>
<dbReference type="PANTHER" id="PTHR30348:SF4">
    <property type="entry name" value="DUF72 DOMAIN-CONTAINING PROTEIN"/>
    <property type="match status" value="1"/>
</dbReference>
<dbReference type="EMBL" id="SOCA01000003">
    <property type="protein sequence ID" value="TDU71086.1"/>
    <property type="molecule type" value="Genomic_DNA"/>
</dbReference>
<organism evidence="1 2">
    <name type="scientific">Prosthecobacter fusiformis</name>
    <dbReference type="NCBI Taxonomy" id="48464"/>
    <lineage>
        <taxon>Bacteria</taxon>
        <taxon>Pseudomonadati</taxon>
        <taxon>Verrucomicrobiota</taxon>
        <taxon>Verrucomicrobiia</taxon>
        <taxon>Verrucomicrobiales</taxon>
        <taxon>Verrucomicrobiaceae</taxon>
        <taxon>Prosthecobacter</taxon>
    </lineage>
</organism>
<dbReference type="Gene3D" id="3.20.20.410">
    <property type="entry name" value="Protein of unknown function UPF0759"/>
    <property type="match status" value="1"/>
</dbReference>
<proteinExistence type="predicted"/>
<dbReference type="SUPFAM" id="SSF117396">
    <property type="entry name" value="TM1631-like"/>
    <property type="match status" value="1"/>
</dbReference>
<dbReference type="Pfam" id="PF01904">
    <property type="entry name" value="DUF72"/>
    <property type="match status" value="1"/>
</dbReference>
<reference evidence="1 2" key="1">
    <citation type="submission" date="2019-03" db="EMBL/GenBank/DDBJ databases">
        <title>Genomic Encyclopedia of Archaeal and Bacterial Type Strains, Phase II (KMG-II): from individual species to whole genera.</title>
        <authorList>
            <person name="Goeker M."/>
        </authorList>
    </citation>
    <scope>NUCLEOTIDE SEQUENCE [LARGE SCALE GENOMIC DNA]</scope>
    <source>
        <strain evidence="1 2">ATCC 25309</strain>
    </source>
</reference>